<organism evidence="4 5">
    <name type="scientific">Kineobactrum sediminis</name>
    <dbReference type="NCBI Taxonomy" id="1905677"/>
    <lineage>
        <taxon>Bacteria</taxon>
        <taxon>Pseudomonadati</taxon>
        <taxon>Pseudomonadota</taxon>
        <taxon>Gammaproteobacteria</taxon>
        <taxon>Cellvibrionales</taxon>
        <taxon>Halieaceae</taxon>
        <taxon>Kineobactrum</taxon>
    </lineage>
</organism>
<dbReference type="Pfam" id="PF00106">
    <property type="entry name" value="adh_short"/>
    <property type="match status" value="1"/>
</dbReference>
<name>A0A2N5Y3N5_9GAMM</name>
<reference evidence="5" key="1">
    <citation type="submission" date="2017-11" db="EMBL/GenBank/DDBJ databases">
        <title>The draft genome sequence of Chromatocurvus sp. F02.</title>
        <authorList>
            <person name="Du Z.-J."/>
            <person name="Chang Y.-Q."/>
        </authorList>
    </citation>
    <scope>NUCLEOTIDE SEQUENCE [LARGE SCALE GENOMIC DNA]</scope>
    <source>
        <strain evidence="5">F02</strain>
    </source>
</reference>
<proteinExistence type="inferred from homology"/>
<dbReference type="AlphaFoldDB" id="A0A2N5Y3N5"/>
<evidence type="ECO:0000256" key="3">
    <source>
        <dbReference type="RuleBase" id="RU000363"/>
    </source>
</evidence>
<gene>
    <name evidence="4" type="ORF">CWI75_06100</name>
</gene>
<comment type="caution">
    <text evidence="4">The sequence shown here is derived from an EMBL/GenBank/DDBJ whole genome shotgun (WGS) entry which is preliminary data.</text>
</comment>
<dbReference type="PRINTS" id="PR00080">
    <property type="entry name" value="SDRFAMILY"/>
</dbReference>
<dbReference type="RefSeq" id="WP_101520599.1">
    <property type="nucleotide sequence ID" value="NZ_PKLZ01000003.1"/>
</dbReference>
<evidence type="ECO:0000256" key="2">
    <source>
        <dbReference type="ARBA" id="ARBA00023002"/>
    </source>
</evidence>
<dbReference type="GO" id="GO:0016491">
    <property type="term" value="F:oxidoreductase activity"/>
    <property type="evidence" value="ECO:0007669"/>
    <property type="project" value="UniProtKB-KW"/>
</dbReference>
<dbReference type="PIRSF" id="PIRSF000126">
    <property type="entry name" value="11-beta-HSD1"/>
    <property type="match status" value="1"/>
</dbReference>
<dbReference type="SUPFAM" id="SSF51735">
    <property type="entry name" value="NAD(P)-binding Rossmann-fold domains"/>
    <property type="match status" value="1"/>
</dbReference>
<evidence type="ECO:0000313" key="4">
    <source>
        <dbReference type="EMBL" id="PLW82999.1"/>
    </source>
</evidence>
<accession>A0A2N5Y3N5</accession>
<comment type="similarity">
    <text evidence="1 3">Belongs to the short-chain dehydrogenases/reductases (SDR) family.</text>
</comment>
<dbReference type="GO" id="GO:0016020">
    <property type="term" value="C:membrane"/>
    <property type="evidence" value="ECO:0007669"/>
    <property type="project" value="TreeGrafter"/>
</dbReference>
<dbReference type="InterPro" id="IPR036291">
    <property type="entry name" value="NAD(P)-bd_dom_sf"/>
</dbReference>
<evidence type="ECO:0000313" key="5">
    <source>
        <dbReference type="Proteomes" id="UP000234845"/>
    </source>
</evidence>
<dbReference type="PROSITE" id="PS00061">
    <property type="entry name" value="ADH_SHORT"/>
    <property type="match status" value="1"/>
</dbReference>
<evidence type="ECO:0000256" key="1">
    <source>
        <dbReference type="ARBA" id="ARBA00006484"/>
    </source>
</evidence>
<dbReference type="EMBL" id="PKLZ01000003">
    <property type="protein sequence ID" value="PLW82999.1"/>
    <property type="molecule type" value="Genomic_DNA"/>
</dbReference>
<protein>
    <submittedName>
        <fullName evidence="4">NAD(P)-dependent oxidoreductase</fullName>
    </submittedName>
</protein>
<dbReference type="PRINTS" id="PR00081">
    <property type="entry name" value="GDHRDH"/>
</dbReference>
<keyword evidence="2" id="KW-0560">Oxidoreductase</keyword>
<dbReference type="InterPro" id="IPR020904">
    <property type="entry name" value="Sc_DH/Rdtase_CS"/>
</dbReference>
<dbReference type="PANTHER" id="PTHR44196:SF2">
    <property type="entry name" value="SHORT-CHAIN DEHYDROGENASE-RELATED"/>
    <property type="match status" value="1"/>
</dbReference>
<dbReference type="OrthoDB" id="9810734at2"/>
<dbReference type="InterPro" id="IPR002347">
    <property type="entry name" value="SDR_fam"/>
</dbReference>
<sequence>MGKNGMIALVTGASSGLGAEYCRQLAGRCETIIAVARRGDRLQALAEELAGRVKLEPVVADLATVEGVTRTVEALRQKGPVDILVNNAGFSTFGDFGRSELEPELQMIRLHIDATLELTRAAVPFMRERGGGHIINVASIGAFLTMKDTSVYGASKAFLPQFSLSLQHEVAADHITVQCLCPGLTRTEIHDTPYFKGFDKTRMPEELWMEAAPVVAASLEALDTGKVIVVPGAVNRQMARDSLQQLLQSLAE</sequence>
<dbReference type="CDD" id="cd05233">
    <property type="entry name" value="SDR_c"/>
    <property type="match status" value="1"/>
</dbReference>
<keyword evidence="5" id="KW-1185">Reference proteome</keyword>
<dbReference type="PANTHER" id="PTHR44196">
    <property type="entry name" value="DEHYDROGENASE/REDUCTASE SDR FAMILY MEMBER 7B"/>
    <property type="match status" value="1"/>
</dbReference>
<dbReference type="Proteomes" id="UP000234845">
    <property type="component" value="Unassembled WGS sequence"/>
</dbReference>
<dbReference type="Gene3D" id="3.40.50.720">
    <property type="entry name" value="NAD(P)-binding Rossmann-like Domain"/>
    <property type="match status" value="1"/>
</dbReference>